<gene>
    <name evidence="2" type="ORF">CRENBAI_006886</name>
</gene>
<evidence type="ECO:0000313" key="3">
    <source>
        <dbReference type="Proteomes" id="UP001311232"/>
    </source>
</evidence>
<protein>
    <submittedName>
        <fullName evidence="2">Uncharacterized protein</fullName>
    </submittedName>
</protein>
<evidence type="ECO:0000313" key="2">
    <source>
        <dbReference type="EMBL" id="KAK5605737.1"/>
    </source>
</evidence>
<accession>A0AAV9RB76</accession>
<reference evidence="2 3" key="1">
    <citation type="submission" date="2021-06" db="EMBL/GenBank/DDBJ databases">
        <authorList>
            <person name="Palmer J.M."/>
        </authorList>
    </citation>
    <scope>NUCLEOTIDE SEQUENCE [LARGE SCALE GENOMIC DNA]</scope>
    <source>
        <strain evidence="2 3">MEX-2019</strain>
        <tissue evidence="2">Muscle</tissue>
    </source>
</reference>
<organism evidence="2 3">
    <name type="scientific">Crenichthys baileyi</name>
    <name type="common">White River springfish</name>
    <dbReference type="NCBI Taxonomy" id="28760"/>
    <lineage>
        <taxon>Eukaryota</taxon>
        <taxon>Metazoa</taxon>
        <taxon>Chordata</taxon>
        <taxon>Craniata</taxon>
        <taxon>Vertebrata</taxon>
        <taxon>Euteleostomi</taxon>
        <taxon>Actinopterygii</taxon>
        <taxon>Neopterygii</taxon>
        <taxon>Teleostei</taxon>
        <taxon>Neoteleostei</taxon>
        <taxon>Acanthomorphata</taxon>
        <taxon>Ovalentaria</taxon>
        <taxon>Atherinomorphae</taxon>
        <taxon>Cyprinodontiformes</taxon>
        <taxon>Goodeidae</taxon>
        <taxon>Crenichthys</taxon>
    </lineage>
</organism>
<feature type="region of interest" description="Disordered" evidence="1">
    <location>
        <begin position="49"/>
        <end position="150"/>
    </location>
</feature>
<evidence type="ECO:0000256" key="1">
    <source>
        <dbReference type="SAM" id="MobiDB-lite"/>
    </source>
</evidence>
<comment type="caution">
    <text evidence="2">The sequence shown here is derived from an EMBL/GenBank/DDBJ whole genome shotgun (WGS) entry which is preliminary data.</text>
</comment>
<dbReference type="EMBL" id="JAHHUM010002170">
    <property type="protein sequence ID" value="KAK5605737.1"/>
    <property type="molecule type" value="Genomic_DNA"/>
</dbReference>
<dbReference type="Proteomes" id="UP001311232">
    <property type="component" value="Unassembled WGS sequence"/>
</dbReference>
<name>A0AAV9RB76_9TELE</name>
<keyword evidence="3" id="KW-1185">Reference proteome</keyword>
<sequence length="271" mass="28211">MSVSWGRGGNPGLVRLKILAPDGEVFLLGFVYEKGEKPRVKPHVQKGAVHAFSKGGPPGKKGPAVLPRGKRPSGGNLGGEKHGKKGRPFLSKPREGGPFEGSPKGGSGGPKFVGGGTAGGRTRRSSFPKTPWGPTFSGPERAGNTLNIPPGLEFARASRDIGGQAGKSPQAGHGVTRAGLAPCYTQTGRRDKKGQWASASQFIAVGGKFTPPWGVFSTPKIWDRFLFPGKTRARPRKKKKGLISSFGFPLGGRSGGVDGRTCSGRGACGFS</sequence>
<dbReference type="AlphaFoldDB" id="A0AAV9RB76"/>
<proteinExistence type="predicted"/>
<feature type="compositionally biased region" description="Gly residues" evidence="1">
    <location>
        <begin position="103"/>
        <end position="119"/>
    </location>
</feature>